<dbReference type="Proteomes" id="UP000027446">
    <property type="component" value="Unassembled WGS sequence"/>
</dbReference>
<keyword evidence="5" id="KW-0813">Transport</keyword>
<dbReference type="AlphaFoldDB" id="A0A069E4B8"/>
<dbReference type="GO" id="GO:0051301">
    <property type="term" value="P:cell division"/>
    <property type="evidence" value="ECO:0007669"/>
    <property type="project" value="UniProtKB-UniRule"/>
</dbReference>
<evidence type="ECO:0000256" key="9">
    <source>
        <dbReference type="ARBA" id="ARBA00022840"/>
    </source>
</evidence>
<dbReference type="InterPro" id="IPR017911">
    <property type="entry name" value="MacB-like_ATP-bd"/>
</dbReference>
<dbReference type="InterPro" id="IPR027417">
    <property type="entry name" value="P-loop_NTPase"/>
</dbReference>
<evidence type="ECO:0000256" key="3">
    <source>
        <dbReference type="ARBA" id="ARBA00005417"/>
    </source>
</evidence>
<evidence type="ECO:0000256" key="10">
    <source>
        <dbReference type="ARBA" id="ARBA00023136"/>
    </source>
</evidence>
<gene>
    <name evidence="12" type="primary">ftsE</name>
    <name evidence="14" type="ORF">HAD_03530</name>
</gene>
<dbReference type="PATRIC" id="fig|1280949.3.peg.722"/>
<dbReference type="PROSITE" id="PS00211">
    <property type="entry name" value="ABC_TRANSPORTER_1"/>
    <property type="match status" value="1"/>
</dbReference>
<evidence type="ECO:0000256" key="7">
    <source>
        <dbReference type="ARBA" id="ARBA00022618"/>
    </source>
</evidence>
<keyword evidence="8 12" id="KW-0547">Nucleotide-binding</keyword>
<dbReference type="GO" id="GO:0005524">
    <property type="term" value="F:ATP binding"/>
    <property type="evidence" value="ECO:0007669"/>
    <property type="project" value="UniProtKB-UniRule"/>
</dbReference>
<organism evidence="14 15">
    <name type="scientific">Hyphomonas adhaerens MHS-3</name>
    <dbReference type="NCBI Taxonomy" id="1280949"/>
    <lineage>
        <taxon>Bacteria</taxon>
        <taxon>Pseudomonadati</taxon>
        <taxon>Pseudomonadota</taxon>
        <taxon>Alphaproteobacteria</taxon>
        <taxon>Hyphomonadales</taxon>
        <taxon>Hyphomonadaceae</taxon>
        <taxon>Hyphomonas</taxon>
    </lineage>
</organism>
<name>A0A069E4B8_9PROT</name>
<protein>
    <recommendedName>
        <fullName evidence="4 12">Cell division ATP-binding protein FtsE</fullName>
    </recommendedName>
</protein>
<evidence type="ECO:0000313" key="15">
    <source>
        <dbReference type="Proteomes" id="UP000027446"/>
    </source>
</evidence>
<keyword evidence="9 12" id="KW-0067">ATP-binding</keyword>
<dbReference type="InterPro" id="IPR015854">
    <property type="entry name" value="ABC_transpr_LolD-like"/>
</dbReference>
<evidence type="ECO:0000256" key="11">
    <source>
        <dbReference type="ARBA" id="ARBA00023306"/>
    </source>
</evidence>
<dbReference type="InterPro" id="IPR017871">
    <property type="entry name" value="ABC_transporter-like_CS"/>
</dbReference>
<accession>A0A069E4B8</accession>
<keyword evidence="15" id="KW-1185">Reference proteome</keyword>
<dbReference type="Pfam" id="PF00005">
    <property type="entry name" value="ABC_tran"/>
    <property type="match status" value="1"/>
</dbReference>
<comment type="caution">
    <text evidence="14">The sequence shown here is derived from an EMBL/GenBank/DDBJ whole genome shotgun (WGS) entry which is preliminary data.</text>
</comment>
<dbReference type="Gene3D" id="3.40.50.300">
    <property type="entry name" value="P-loop containing nucleotide triphosphate hydrolases"/>
    <property type="match status" value="1"/>
</dbReference>
<keyword evidence="10 12" id="KW-0472">Membrane</keyword>
<dbReference type="InterPro" id="IPR003439">
    <property type="entry name" value="ABC_transporter-like_ATP-bd"/>
</dbReference>
<comment type="subunit">
    <text evidence="12">Homodimer. Forms a membrane-associated complex with FtsX.</text>
</comment>
<dbReference type="CDD" id="cd03255">
    <property type="entry name" value="ABC_MJ0796_LolCDE_FtsE"/>
    <property type="match status" value="1"/>
</dbReference>
<evidence type="ECO:0000256" key="6">
    <source>
        <dbReference type="ARBA" id="ARBA00022475"/>
    </source>
</evidence>
<evidence type="ECO:0000256" key="4">
    <source>
        <dbReference type="ARBA" id="ARBA00020019"/>
    </source>
</evidence>
<comment type="subcellular location">
    <subcellularLocation>
        <location evidence="12">Cell inner membrane</location>
        <topology evidence="12">Peripheral membrane protein</topology>
        <orientation evidence="12">Cytoplasmic side</orientation>
    </subcellularLocation>
    <subcellularLocation>
        <location evidence="2">Cell membrane</location>
        <topology evidence="2">Peripheral membrane protein</topology>
    </subcellularLocation>
</comment>
<evidence type="ECO:0000256" key="12">
    <source>
        <dbReference type="RuleBase" id="RU365094"/>
    </source>
</evidence>
<dbReference type="GO" id="GO:0016887">
    <property type="term" value="F:ATP hydrolysis activity"/>
    <property type="evidence" value="ECO:0007669"/>
    <property type="project" value="InterPro"/>
</dbReference>
<evidence type="ECO:0000256" key="1">
    <source>
        <dbReference type="ARBA" id="ARBA00002579"/>
    </source>
</evidence>
<dbReference type="FunFam" id="3.40.50.300:FF:000056">
    <property type="entry name" value="Cell division ATP-binding protein FtsE"/>
    <property type="match status" value="1"/>
</dbReference>
<dbReference type="NCBIfam" id="TIGR02673">
    <property type="entry name" value="FtsE"/>
    <property type="match status" value="1"/>
</dbReference>
<dbReference type="SMART" id="SM00382">
    <property type="entry name" value="AAA"/>
    <property type="match status" value="1"/>
</dbReference>
<evidence type="ECO:0000313" key="14">
    <source>
        <dbReference type="EMBL" id="KCZ84719.1"/>
    </source>
</evidence>
<comment type="function">
    <text evidence="1">Part of the ABC transporter FtsEX involved in cellular division. Important for assembly or stability of the septal ring.</text>
</comment>
<keyword evidence="7 12" id="KW-0132">Cell division</keyword>
<dbReference type="PROSITE" id="PS50893">
    <property type="entry name" value="ABC_TRANSPORTER_2"/>
    <property type="match status" value="1"/>
</dbReference>
<dbReference type="GO" id="GO:0005886">
    <property type="term" value="C:plasma membrane"/>
    <property type="evidence" value="ECO:0007669"/>
    <property type="project" value="UniProtKB-SubCell"/>
</dbReference>
<dbReference type="eggNOG" id="COG2884">
    <property type="taxonomic scope" value="Bacteria"/>
</dbReference>
<dbReference type="EMBL" id="ARYH01000001">
    <property type="protein sequence ID" value="KCZ84719.1"/>
    <property type="molecule type" value="Genomic_DNA"/>
</dbReference>
<dbReference type="InterPro" id="IPR005286">
    <property type="entry name" value="Cell_div_FtsE"/>
</dbReference>
<dbReference type="GO" id="GO:0022857">
    <property type="term" value="F:transmembrane transporter activity"/>
    <property type="evidence" value="ECO:0007669"/>
    <property type="project" value="TreeGrafter"/>
</dbReference>
<evidence type="ECO:0000259" key="13">
    <source>
        <dbReference type="PROSITE" id="PS50893"/>
    </source>
</evidence>
<proteinExistence type="inferred from homology"/>
<keyword evidence="11 12" id="KW-0131">Cell cycle</keyword>
<feature type="domain" description="ABC transporter" evidence="13">
    <location>
        <begin position="17"/>
        <end position="253"/>
    </location>
</feature>
<dbReference type="SUPFAM" id="SSF52540">
    <property type="entry name" value="P-loop containing nucleoside triphosphate hydrolases"/>
    <property type="match status" value="1"/>
</dbReference>
<dbReference type="PANTHER" id="PTHR24220">
    <property type="entry name" value="IMPORT ATP-BINDING PROTEIN"/>
    <property type="match status" value="1"/>
</dbReference>
<reference evidence="14 15" key="1">
    <citation type="journal article" date="2014" name="Antonie Van Leeuwenhoek">
        <title>Hyphomonas beringensis sp. nov. and Hyphomonas chukchiensis sp. nov., isolated from surface seawater of the Bering Sea and Chukchi Sea.</title>
        <authorList>
            <person name="Li C."/>
            <person name="Lai Q."/>
            <person name="Li G."/>
            <person name="Dong C."/>
            <person name="Wang J."/>
            <person name="Liao Y."/>
            <person name="Shao Z."/>
        </authorList>
    </citation>
    <scope>NUCLEOTIDE SEQUENCE [LARGE SCALE GENOMIC DNA]</scope>
    <source>
        <strain evidence="14 15">MHS-3</strain>
    </source>
</reference>
<dbReference type="InterPro" id="IPR003593">
    <property type="entry name" value="AAA+_ATPase"/>
</dbReference>
<keyword evidence="6 12" id="KW-1003">Cell membrane</keyword>
<evidence type="ECO:0000256" key="2">
    <source>
        <dbReference type="ARBA" id="ARBA00004202"/>
    </source>
</evidence>
<evidence type="ECO:0000256" key="8">
    <source>
        <dbReference type="ARBA" id="ARBA00022741"/>
    </source>
</evidence>
<sequence>MEPMNLSRLDPFDDIAVRLDNVSLRYDTSDDVLSGIDLSLKQGSFTFLTGASGAGKSSLLKLLYLALKPTRGDVSLFGRPTGRLARDQLSAMRRRVGVVFQEFRLLEHLSAYENVALPLRVVGRKDADYRADVEELLAWVGLGKRLHARPPTLSGGEQQRVAIARAVVTQPDILIADEPTGNVDPEMGSRLMRLFLELNKRRGTTVIIATHDLGLVRQVEAPVYRLNNGLLVRDVEYGGDGMAGRRRTDPTKAED</sequence>
<dbReference type="STRING" id="1280949.HAD_03530"/>
<comment type="similarity">
    <text evidence="3 12">Belongs to the ABC transporter superfamily.</text>
</comment>
<dbReference type="PANTHER" id="PTHR24220:SF470">
    <property type="entry name" value="CELL DIVISION ATP-BINDING PROTEIN FTSE"/>
    <property type="match status" value="1"/>
</dbReference>
<evidence type="ECO:0000256" key="5">
    <source>
        <dbReference type="ARBA" id="ARBA00022448"/>
    </source>
</evidence>